<organism evidence="1 2">
    <name type="scientific">Lepagella muris</name>
    <dbReference type="NCBI Taxonomy" id="3032870"/>
    <lineage>
        <taxon>Bacteria</taxon>
        <taxon>Pseudomonadati</taxon>
        <taxon>Bacteroidota</taxon>
        <taxon>Bacteroidia</taxon>
        <taxon>Bacteroidales</taxon>
        <taxon>Muribaculaceae</taxon>
        <taxon>Lepagella</taxon>
    </lineage>
</organism>
<proteinExistence type="predicted"/>
<reference evidence="1" key="1">
    <citation type="submission" date="2019-04" db="EMBL/GenBank/DDBJ databases">
        <title>Microbes associate with the intestines of laboratory mice.</title>
        <authorList>
            <person name="Navarre W."/>
            <person name="Wong E."/>
            <person name="Huang K."/>
            <person name="Tropini C."/>
            <person name="Ng K."/>
            <person name="Yu B."/>
        </authorList>
    </citation>
    <scope>NUCLEOTIDE SEQUENCE</scope>
    <source>
        <strain evidence="1">NM04_E33</strain>
    </source>
</reference>
<name>A0AC61RI55_9BACT</name>
<gene>
    <name evidence="1" type="ORF">E5331_06410</name>
</gene>
<dbReference type="Proteomes" id="UP000306319">
    <property type="component" value="Unassembled WGS sequence"/>
</dbReference>
<sequence length="442" mass="47574">MKFSTIKSAAIAAALILPSASVIAEGYQVNSLSTRQLGMGHAGIGMKLGAESQFFNPAAMAFMNDKVDLSASFNAIFPTCTATVGGKEYTTDNKASTPFSIFGAFSIFDNLKAGISVYTPYGSSIDWTDNWPGATLNQSVSLAAYTVQPTISWKILPNLSIGAGLTMTWGSVNLNKGLIDGKTLDAMLAAIGSQYRFGDVTPASVNLNGKADMAFGVNLGVMYDFSEHVSAGVNFRSKSMMKVKAGETTVSYATSDPTILALLTSKLDGISKTDFKAEMPCPATLGFGASWHNDRVVADFDAQLTFWNAYKSLDISFDGASQFDQHLEKNYHNSWLMRAGVEWKTTPRLDLRAGLMVDFSPCDKEYYNPETPGMTKIEPTLGLTFRPIPCLGVNLAAMYVAGCGIDNASYTSTNVLTQQPETFTADYRVHSWTASVGLSLSF</sequence>
<comment type="caution">
    <text evidence="1">The sequence shown here is derived from an EMBL/GenBank/DDBJ whole genome shotgun (WGS) entry which is preliminary data.</text>
</comment>
<accession>A0AC61RI55</accession>
<evidence type="ECO:0000313" key="2">
    <source>
        <dbReference type="Proteomes" id="UP000306319"/>
    </source>
</evidence>
<dbReference type="EMBL" id="SRYB01000007">
    <property type="protein sequence ID" value="TGY79301.1"/>
    <property type="molecule type" value="Genomic_DNA"/>
</dbReference>
<evidence type="ECO:0000313" key="1">
    <source>
        <dbReference type="EMBL" id="TGY79301.1"/>
    </source>
</evidence>
<protein>
    <submittedName>
        <fullName evidence="1">Aromatic hydrocarbon degradation protein</fullName>
    </submittedName>
</protein>
<keyword evidence="2" id="KW-1185">Reference proteome</keyword>